<protein>
    <recommendedName>
        <fullName evidence="2">Nephrocystin 3-like N-terminal domain-containing protein</fullName>
    </recommendedName>
</protein>
<organism evidence="3 4">
    <name type="scientific">Suillus plorans</name>
    <dbReference type="NCBI Taxonomy" id="116603"/>
    <lineage>
        <taxon>Eukaryota</taxon>
        <taxon>Fungi</taxon>
        <taxon>Dikarya</taxon>
        <taxon>Basidiomycota</taxon>
        <taxon>Agaricomycotina</taxon>
        <taxon>Agaricomycetes</taxon>
        <taxon>Agaricomycetidae</taxon>
        <taxon>Boletales</taxon>
        <taxon>Suillineae</taxon>
        <taxon>Suillaceae</taxon>
        <taxon>Suillus</taxon>
    </lineage>
</organism>
<feature type="domain" description="Nephrocystin 3-like N-terminal" evidence="2">
    <location>
        <begin position="25"/>
        <end position="179"/>
    </location>
</feature>
<dbReference type="OrthoDB" id="3267051at2759"/>
<sequence length="522" mass="57718">MEYATGAGLNTCKCCLPNTRRDLLKDIQNWISSTEEGAPRVLWLSGTAGKGKSAVAHTIANWYIENGGLGSCFCFDRTRQADRRQDKIFTTIARELADCNPIVRRALAQAVRDHDGLKRTLDITKQWQELIIGPTSIASKAIAAPVLIVIDALDESGEADSREQILRLLAGKLNSSTSQLVELPTNFRILLISCPLEDIHNTLHAAPHVRHVSLDDVSSLSTELDIQLYISHKLEDLRHVLSDVHFKALALKSDGLFEWARLACEYIKGTNKVGVGPVGHYKAMIAGTSEKGTRLLDIMYARILGEIMPEDERREAIPVFCSVMGQILASLEPLPMPALTAMRLHFLEGTCDYEVGRVLGPLGSLLTGTSDSHTPIRPLHASFYDFLTDKSRSHGFFIDASSIHNDLAFASLRVMEGGLRFNICSLESSYLPNSSVPELEKRVKDSISTELSYSCRFWGTHVGSVSFELSLAKEVEAFFDEERLLWWLEALALMKGLGGSVVTLSSVADWFSVRSSSLFFSQ</sequence>
<reference evidence="3" key="1">
    <citation type="journal article" date="2020" name="New Phytol.">
        <title>Comparative genomics reveals dynamic genome evolution in host specialist ectomycorrhizal fungi.</title>
        <authorList>
            <person name="Lofgren L.A."/>
            <person name="Nguyen N.H."/>
            <person name="Vilgalys R."/>
            <person name="Ruytinx J."/>
            <person name="Liao H.L."/>
            <person name="Branco S."/>
            <person name="Kuo A."/>
            <person name="LaButti K."/>
            <person name="Lipzen A."/>
            <person name="Andreopoulos W."/>
            <person name="Pangilinan J."/>
            <person name="Riley R."/>
            <person name="Hundley H."/>
            <person name="Na H."/>
            <person name="Barry K."/>
            <person name="Grigoriev I.V."/>
            <person name="Stajich J.E."/>
            <person name="Kennedy P.G."/>
        </authorList>
    </citation>
    <scope>NUCLEOTIDE SEQUENCE</scope>
    <source>
        <strain evidence="3">S12</strain>
    </source>
</reference>
<dbReference type="GeneID" id="64591833"/>
<dbReference type="InterPro" id="IPR056884">
    <property type="entry name" value="NPHP3-like_N"/>
</dbReference>
<dbReference type="Gene3D" id="3.40.50.300">
    <property type="entry name" value="P-loop containing nucleotide triphosphate hydrolases"/>
    <property type="match status" value="1"/>
</dbReference>
<dbReference type="AlphaFoldDB" id="A0A9P7ANP7"/>
<dbReference type="InterPro" id="IPR027417">
    <property type="entry name" value="P-loop_NTPase"/>
</dbReference>
<name>A0A9P7ANP7_9AGAM</name>
<evidence type="ECO:0000313" key="4">
    <source>
        <dbReference type="Proteomes" id="UP000719766"/>
    </source>
</evidence>
<dbReference type="EMBL" id="JABBWE010000038">
    <property type="protein sequence ID" value="KAG1792214.1"/>
    <property type="molecule type" value="Genomic_DNA"/>
</dbReference>
<keyword evidence="4" id="KW-1185">Reference proteome</keyword>
<comment type="caution">
    <text evidence="3">The sequence shown here is derived from an EMBL/GenBank/DDBJ whole genome shotgun (WGS) entry which is preliminary data.</text>
</comment>
<proteinExistence type="predicted"/>
<dbReference type="RefSeq" id="XP_041158882.1">
    <property type="nucleotide sequence ID" value="XM_041298069.1"/>
</dbReference>
<evidence type="ECO:0000313" key="3">
    <source>
        <dbReference type="EMBL" id="KAG1792214.1"/>
    </source>
</evidence>
<accession>A0A9P7ANP7</accession>
<dbReference type="PANTHER" id="PTHR10039:SF17">
    <property type="entry name" value="FUNGAL STAND N-TERMINAL GOODBYE DOMAIN-CONTAINING PROTEIN-RELATED"/>
    <property type="match status" value="1"/>
</dbReference>
<gene>
    <name evidence="3" type="ORF">HD556DRAFT_1239766</name>
</gene>
<dbReference type="SUPFAM" id="SSF52540">
    <property type="entry name" value="P-loop containing nucleoside triphosphate hydrolases"/>
    <property type="match status" value="1"/>
</dbReference>
<evidence type="ECO:0000256" key="1">
    <source>
        <dbReference type="ARBA" id="ARBA00022737"/>
    </source>
</evidence>
<keyword evidence="1" id="KW-0677">Repeat</keyword>
<evidence type="ECO:0000259" key="2">
    <source>
        <dbReference type="Pfam" id="PF24883"/>
    </source>
</evidence>
<dbReference type="PANTHER" id="PTHR10039">
    <property type="entry name" value="AMELOGENIN"/>
    <property type="match status" value="1"/>
</dbReference>
<dbReference type="Pfam" id="PF24883">
    <property type="entry name" value="NPHP3_N"/>
    <property type="match status" value="1"/>
</dbReference>
<dbReference type="Proteomes" id="UP000719766">
    <property type="component" value="Unassembled WGS sequence"/>
</dbReference>